<dbReference type="Gene3D" id="3.40.50.12780">
    <property type="entry name" value="N-terminal domain of ligase-like"/>
    <property type="match status" value="1"/>
</dbReference>
<evidence type="ECO:0000313" key="4">
    <source>
        <dbReference type="Proteomes" id="UP000595871"/>
    </source>
</evidence>
<dbReference type="EMBL" id="CP067016">
    <property type="protein sequence ID" value="QQN55541.1"/>
    <property type="molecule type" value="Genomic_DNA"/>
</dbReference>
<dbReference type="InterPro" id="IPR000873">
    <property type="entry name" value="AMP-dep_synth/lig_dom"/>
</dbReference>
<name>A0A7T7ZUM0_9FIRM</name>
<accession>A0A7T7ZUM0</accession>
<dbReference type="Pfam" id="PF00501">
    <property type="entry name" value="AMP-binding"/>
    <property type="match status" value="1"/>
</dbReference>
<keyword evidence="4" id="KW-1185">Reference proteome</keyword>
<dbReference type="Proteomes" id="UP000595871">
    <property type="component" value="Chromosome"/>
</dbReference>
<dbReference type="GO" id="GO:0044550">
    <property type="term" value="P:secondary metabolite biosynthetic process"/>
    <property type="evidence" value="ECO:0007669"/>
    <property type="project" value="TreeGrafter"/>
</dbReference>
<evidence type="ECO:0000256" key="1">
    <source>
        <dbReference type="ARBA" id="ARBA00022598"/>
    </source>
</evidence>
<feature type="domain" description="AMP-dependent synthetase/ligase" evidence="2">
    <location>
        <begin position="2"/>
        <end position="119"/>
    </location>
</feature>
<reference evidence="3 4" key="1">
    <citation type="submission" date="2020-12" db="EMBL/GenBank/DDBJ databases">
        <title>FDA dAtabase for Regulatory Grade micrObial Sequences (FDA-ARGOS): Supporting development and validation of Infectious Disease Dx tests.</title>
        <authorList>
            <person name="Sproer C."/>
            <person name="Gronow S."/>
            <person name="Severitt S."/>
            <person name="Schroder I."/>
            <person name="Tallon L."/>
            <person name="Sadzewicz L."/>
            <person name="Zhao X."/>
            <person name="Boylan J."/>
            <person name="Ott S."/>
            <person name="Bowen H."/>
            <person name="Vavikolanu K."/>
            <person name="Mehta A."/>
            <person name="Aluvathingal J."/>
            <person name="Nadendla S."/>
            <person name="Lowell S."/>
            <person name="Myers T."/>
            <person name="Yan Y."/>
            <person name="Sichtig H."/>
        </authorList>
    </citation>
    <scope>NUCLEOTIDE SEQUENCE [LARGE SCALE GENOMIC DNA]</scope>
    <source>
        <strain evidence="3 4">FDAARGOS_989</strain>
    </source>
</reference>
<dbReference type="GO" id="GO:0005737">
    <property type="term" value="C:cytoplasm"/>
    <property type="evidence" value="ECO:0007669"/>
    <property type="project" value="TreeGrafter"/>
</dbReference>
<dbReference type="SUPFAM" id="SSF56801">
    <property type="entry name" value="Acetyl-CoA synthetase-like"/>
    <property type="match status" value="1"/>
</dbReference>
<proteinExistence type="predicted"/>
<dbReference type="InterPro" id="IPR045851">
    <property type="entry name" value="AMP-bd_C_sf"/>
</dbReference>
<organism evidence="3 4">
    <name type="scientific">Anaerococcus obesiensis</name>
    <dbReference type="NCBI Taxonomy" id="1287640"/>
    <lineage>
        <taxon>Bacteria</taxon>
        <taxon>Bacillati</taxon>
        <taxon>Bacillota</taxon>
        <taxon>Tissierellia</taxon>
        <taxon>Tissierellales</taxon>
        <taxon>Peptoniphilaceae</taxon>
        <taxon>Anaerococcus</taxon>
    </lineage>
</organism>
<evidence type="ECO:0000259" key="2">
    <source>
        <dbReference type="Pfam" id="PF00501"/>
    </source>
</evidence>
<dbReference type="GO" id="GO:0031177">
    <property type="term" value="F:phosphopantetheine binding"/>
    <property type="evidence" value="ECO:0007669"/>
    <property type="project" value="TreeGrafter"/>
</dbReference>
<protein>
    <submittedName>
        <fullName evidence="3">AMP-binding protein</fullName>
    </submittedName>
</protein>
<dbReference type="PANTHER" id="PTHR45527:SF10">
    <property type="entry name" value="PYOCHELIN SYNTHASE PCHF"/>
    <property type="match status" value="1"/>
</dbReference>
<dbReference type="PANTHER" id="PTHR45527">
    <property type="entry name" value="NONRIBOSOMAL PEPTIDE SYNTHETASE"/>
    <property type="match status" value="1"/>
</dbReference>
<keyword evidence="1" id="KW-0436">Ligase</keyword>
<dbReference type="GO" id="GO:0043041">
    <property type="term" value="P:amino acid activation for nonribosomal peptide biosynthetic process"/>
    <property type="evidence" value="ECO:0007669"/>
    <property type="project" value="TreeGrafter"/>
</dbReference>
<gene>
    <name evidence="3" type="ORF">I6H46_06395</name>
</gene>
<dbReference type="InterPro" id="IPR042099">
    <property type="entry name" value="ANL_N_sf"/>
</dbReference>
<evidence type="ECO:0000313" key="3">
    <source>
        <dbReference type="EMBL" id="QQN55541.1"/>
    </source>
</evidence>
<dbReference type="KEGG" id="aob:I6H46_06395"/>
<dbReference type="GO" id="GO:0016874">
    <property type="term" value="F:ligase activity"/>
    <property type="evidence" value="ECO:0007669"/>
    <property type="project" value="UniProtKB-KW"/>
</dbReference>
<dbReference type="AlphaFoldDB" id="A0A7T7ZUM0"/>
<sequence length="271" mass="31292">MVPELMKLYLNYLENLSKKQNFIKLILLSRDWIPLNMPNAVQKTFVESKIIVLGGATEASIWSNYHEYKGIKKGWKSIPYGKPLTNQQIYVLDKNFEDCPVYCEGNLYIAGRGLAEGYLGDKKLTEEKFFIHPLKQVRLYSTGDLGRYLSSGEIEFLGTEDTQVKIRGNRIELGEIKNTLMKQEGIDDLIVRVNYNKEDKPIEVIAKIGVDISEVDEQYDKYFDGFEAIEENIQRNIDYDCYQYICKQRDIVCLNSMLNTLIDLGVLKILV</sequence>
<dbReference type="Gene3D" id="3.30.300.30">
    <property type="match status" value="1"/>
</dbReference>